<dbReference type="EMBL" id="PITK01000184">
    <property type="protein sequence ID" value="TBU19862.1"/>
    <property type="molecule type" value="Genomic_DNA"/>
</dbReference>
<proteinExistence type="inferred from homology"/>
<comment type="similarity">
    <text evidence="1 7">Belongs to the NMT family.</text>
</comment>
<dbReference type="Pfam" id="PF02799">
    <property type="entry name" value="NMT_C"/>
    <property type="match status" value="1"/>
</dbReference>
<reference evidence="12 13" key="1">
    <citation type="submission" date="2017-12" db="EMBL/GenBank/DDBJ databases">
        <authorList>
            <person name="Pombert J.-F."/>
            <person name="Haag K.L."/>
            <person name="Ebert D."/>
        </authorList>
    </citation>
    <scope>NUCLEOTIDE SEQUENCE [LARGE SCALE GENOMIC DNA]</scope>
    <source>
        <strain evidence="10">FI-OER-3-3</strain>
        <strain evidence="11">IL-G-3</strain>
    </source>
</reference>
<evidence type="ECO:0000313" key="11">
    <source>
        <dbReference type="EMBL" id="TBU19862.1"/>
    </source>
</evidence>
<dbReference type="InterPro" id="IPR000903">
    <property type="entry name" value="NMT"/>
</dbReference>
<comment type="function">
    <text evidence="6">Adds a myristoyl group to the N-terminal glycine residue of certain cellular proteins.</text>
</comment>
<dbReference type="VEuPathDB" id="MicrosporidiaDB:CWI37_0654p0030"/>
<evidence type="ECO:0000256" key="3">
    <source>
        <dbReference type="ARBA" id="ARBA00022240"/>
    </source>
</evidence>
<protein>
    <recommendedName>
        <fullName evidence="3 6">Glycylpeptide N-tetradecanoyltransferase</fullName>
        <ecNumber evidence="2 6">2.3.1.97</ecNumber>
    </recommendedName>
</protein>
<dbReference type="PANTHER" id="PTHR11377">
    <property type="entry name" value="N-MYRISTOYL TRANSFERASE"/>
    <property type="match status" value="1"/>
</dbReference>
<feature type="domain" description="Glycylpeptide N-tetradecanoyltransferase N-terminal" evidence="8">
    <location>
        <begin position="24"/>
        <end position="171"/>
    </location>
</feature>
<dbReference type="GO" id="GO:0004379">
    <property type="term" value="F:glycylpeptide N-tetradecanoyltransferase activity"/>
    <property type="evidence" value="ECO:0007669"/>
    <property type="project" value="UniProtKB-EC"/>
</dbReference>
<name>A0A4Q9L2N8_9MICR</name>
<evidence type="ECO:0000313" key="13">
    <source>
        <dbReference type="Proteomes" id="UP000292362"/>
    </source>
</evidence>
<dbReference type="InterPro" id="IPR022676">
    <property type="entry name" value="NMT_N"/>
</dbReference>
<evidence type="ECO:0000256" key="1">
    <source>
        <dbReference type="ARBA" id="ARBA00009469"/>
    </source>
</evidence>
<feature type="domain" description="Glycylpeptide N-tetradecanoyltransferase C-terminal" evidence="9">
    <location>
        <begin position="197"/>
        <end position="360"/>
    </location>
</feature>
<organism evidence="10 13">
    <name type="scientific">Hamiltosporidium tvaerminnensis</name>
    <dbReference type="NCBI Taxonomy" id="1176355"/>
    <lineage>
        <taxon>Eukaryota</taxon>
        <taxon>Fungi</taxon>
        <taxon>Fungi incertae sedis</taxon>
        <taxon>Microsporidia</taxon>
        <taxon>Dubosqiidae</taxon>
        <taxon>Hamiltosporidium</taxon>
    </lineage>
</organism>
<dbReference type="AlphaFoldDB" id="A0A4Q9L2N8"/>
<evidence type="ECO:0000256" key="2">
    <source>
        <dbReference type="ARBA" id="ARBA00012923"/>
    </source>
</evidence>
<dbReference type="VEuPathDB" id="MicrosporidiaDB:CWI38_0184p0040"/>
<dbReference type="SUPFAM" id="SSF55729">
    <property type="entry name" value="Acyl-CoA N-acyltransferases (Nat)"/>
    <property type="match status" value="2"/>
</dbReference>
<dbReference type="EMBL" id="PITJ01000654">
    <property type="protein sequence ID" value="TBU01678.1"/>
    <property type="molecule type" value="Genomic_DNA"/>
</dbReference>
<evidence type="ECO:0000313" key="10">
    <source>
        <dbReference type="EMBL" id="TBU01678.1"/>
    </source>
</evidence>
<evidence type="ECO:0000256" key="6">
    <source>
        <dbReference type="RuleBase" id="RU000586"/>
    </source>
</evidence>
<dbReference type="Pfam" id="PF01233">
    <property type="entry name" value="NMT"/>
    <property type="match status" value="1"/>
</dbReference>
<dbReference type="Proteomes" id="UP000292362">
    <property type="component" value="Unassembled WGS sequence"/>
</dbReference>
<comment type="catalytic activity">
    <reaction evidence="6">
        <text>N-terminal glycyl-[protein] + tetradecanoyl-CoA = N-tetradecanoylglycyl-[protein] + CoA + H(+)</text>
        <dbReference type="Rhea" id="RHEA:15521"/>
        <dbReference type="Rhea" id="RHEA-COMP:12666"/>
        <dbReference type="Rhea" id="RHEA-COMP:12667"/>
        <dbReference type="ChEBI" id="CHEBI:15378"/>
        <dbReference type="ChEBI" id="CHEBI:57287"/>
        <dbReference type="ChEBI" id="CHEBI:57385"/>
        <dbReference type="ChEBI" id="CHEBI:64723"/>
        <dbReference type="ChEBI" id="CHEBI:133050"/>
        <dbReference type="EC" id="2.3.1.97"/>
    </reaction>
</comment>
<dbReference type="EC" id="2.3.1.97" evidence="2 6"/>
<dbReference type="OrthoDB" id="60315at2759"/>
<dbReference type="PANTHER" id="PTHR11377:SF5">
    <property type="entry name" value="GLYCYLPEPTIDE N-TETRADECANOYLTRANSFERASE"/>
    <property type="match status" value="1"/>
</dbReference>
<evidence type="ECO:0000256" key="5">
    <source>
        <dbReference type="ARBA" id="ARBA00023315"/>
    </source>
</evidence>
<accession>A0A4Q9L2N8</accession>
<dbReference type="STRING" id="1176355.A0A4Q9L2N8"/>
<comment type="caution">
    <text evidence="10">The sequence shown here is derived from an EMBL/GenBank/DDBJ whole genome shotgun (WGS) entry which is preliminary data.</text>
</comment>
<dbReference type="Proteomes" id="UP000292282">
    <property type="component" value="Unassembled WGS sequence"/>
</dbReference>
<dbReference type="InterPro" id="IPR016181">
    <property type="entry name" value="Acyl_CoA_acyltransferase"/>
</dbReference>
<dbReference type="InterPro" id="IPR022677">
    <property type="entry name" value="NMT_C"/>
</dbReference>
<keyword evidence="4 6" id="KW-0808">Transferase</keyword>
<keyword evidence="5 6" id="KW-0012">Acyltransferase</keyword>
<evidence type="ECO:0000256" key="7">
    <source>
        <dbReference type="RuleBase" id="RU004178"/>
    </source>
</evidence>
<dbReference type="PIRSF" id="PIRSF015892">
    <property type="entry name" value="N-myristl_transf"/>
    <property type="match status" value="1"/>
</dbReference>
<dbReference type="Gene3D" id="3.40.630.170">
    <property type="match status" value="1"/>
</dbReference>
<dbReference type="GO" id="GO:0005737">
    <property type="term" value="C:cytoplasm"/>
    <property type="evidence" value="ECO:0007669"/>
    <property type="project" value="TreeGrafter"/>
</dbReference>
<evidence type="ECO:0000256" key="4">
    <source>
        <dbReference type="ARBA" id="ARBA00022679"/>
    </source>
</evidence>
<evidence type="ECO:0000259" key="9">
    <source>
        <dbReference type="Pfam" id="PF02799"/>
    </source>
</evidence>
<evidence type="ECO:0000313" key="12">
    <source>
        <dbReference type="Proteomes" id="UP000292282"/>
    </source>
</evidence>
<evidence type="ECO:0000259" key="8">
    <source>
        <dbReference type="Pfam" id="PF01233"/>
    </source>
</evidence>
<keyword evidence="12" id="KW-1185">Reference proteome</keyword>
<gene>
    <name evidence="10" type="ORF">CWI37_0654p0030</name>
    <name evidence="11" type="ORF">CWI38_0184p0040</name>
</gene>
<sequence>MSNSHNFWSTQPIKVGEGNGTIQVPEEIRKEPIKLPDPFVFKTFNFEKDINALYLLLKENYVEDLASDFRLEYSRDFLAWQLNDPKAKPEYAVCLLHQTKLVGFALGKELILCVSDKVENFLSVNFLCIDRNLRNQRLAPVIIQELTRRANLNGIFHAIFTSGKKLPFDFASSRYYHRPINTKKLIDVEFCVKPEDENEMIEYFQINYKIRPGIRQMQNGDLPKVFELYKQECKKYDLYQVYDFKDFEYNFKNRENIFYTYVNEEEGEIKEFFSFFVINSLLVKDLRIKVKTAYIFYYSTDNTTTIMQEMISEAKNQGCDLVNSLLIMKNELFLEDLNFLPGNGVLNYYFFNWKTKSIENEKIFFILP</sequence>